<evidence type="ECO:0000256" key="2">
    <source>
        <dbReference type="ARBA" id="ARBA00004286"/>
    </source>
</evidence>
<evidence type="ECO:0000256" key="1">
    <source>
        <dbReference type="ARBA" id="ARBA00004123"/>
    </source>
</evidence>
<dbReference type="Gene3D" id="3.40.50.300">
    <property type="entry name" value="P-loop containing nucleotide triphosphate hydrolases"/>
    <property type="match status" value="1"/>
</dbReference>
<keyword evidence="8 12" id="KW-0175">Coiled coil</keyword>
<keyword evidence="5" id="KW-0547">Nucleotide-binding</keyword>
<keyword evidence="6" id="KW-0227">DNA damage</keyword>
<proteinExistence type="inferred from homology"/>
<evidence type="ECO:0000256" key="11">
    <source>
        <dbReference type="ARBA" id="ARBA00023242"/>
    </source>
</evidence>
<organism evidence="13">
    <name type="scientific">Cacopsylla melanoneura</name>
    <dbReference type="NCBI Taxonomy" id="428564"/>
    <lineage>
        <taxon>Eukaryota</taxon>
        <taxon>Metazoa</taxon>
        <taxon>Ecdysozoa</taxon>
        <taxon>Arthropoda</taxon>
        <taxon>Hexapoda</taxon>
        <taxon>Insecta</taxon>
        <taxon>Pterygota</taxon>
        <taxon>Neoptera</taxon>
        <taxon>Paraneoptera</taxon>
        <taxon>Hemiptera</taxon>
        <taxon>Sternorrhyncha</taxon>
        <taxon>Psylloidea</taxon>
        <taxon>Psyllidae</taxon>
        <taxon>Psyllinae</taxon>
        <taxon>Cacopsylla</taxon>
    </lineage>
</organism>
<feature type="coiled-coil region" evidence="12">
    <location>
        <begin position="113"/>
        <end position="228"/>
    </location>
</feature>
<dbReference type="SUPFAM" id="SSF52540">
    <property type="entry name" value="P-loop containing nucleoside triphosphate hydrolases"/>
    <property type="match status" value="1"/>
</dbReference>
<evidence type="ECO:0000256" key="5">
    <source>
        <dbReference type="ARBA" id="ARBA00022741"/>
    </source>
</evidence>
<keyword evidence="7" id="KW-0067">ATP-binding</keyword>
<evidence type="ECO:0000256" key="6">
    <source>
        <dbReference type="ARBA" id="ARBA00022763"/>
    </source>
</evidence>
<evidence type="ECO:0000256" key="4">
    <source>
        <dbReference type="ARBA" id="ARBA00022454"/>
    </source>
</evidence>
<evidence type="ECO:0000256" key="9">
    <source>
        <dbReference type="ARBA" id="ARBA00023172"/>
    </source>
</evidence>
<evidence type="ECO:0000256" key="3">
    <source>
        <dbReference type="ARBA" id="ARBA00006793"/>
    </source>
</evidence>
<dbReference type="InterPro" id="IPR027417">
    <property type="entry name" value="P-loop_NTPase"/>
</dbReference>
<dbReference type="GO" id="GO:0005634">
    <property type="term" value="C:nucleus"/>
    <property type="evidence" value="ECO:0007669"/>
    <property type="project" value="UniProtKB-SubCell"/>
</dbReference>
<name>A0A8D9EQJ5_9HEMI</name>
<evidence type="ECO:0000313" key="13">
    <source>
        <dbReference type="EMBL" id="CAG6760365.1"/>
    </source>
</evidence>
<feature type="coiled-coil region" evidence="12">
    <location>
        <begin position="700"/>
        <end position="763"/>
    </location>
</feature>
<dbReference type="GO" id="GO:0003697">
    <property type="term" value="F:single-stranded DNA binding"/>
    <property type="evidence" value="ECO:0007669"/>
    <property type="project" value="TreeGrafter"/>
</dbReference>
<evidence type="ECO:0000256" key="10">
    <source>
        <dbReference type="ARBA" id="ARBA00023204"/>
    </source>
</evidence>
<feature type="coiled-coil region" evidence="12">
    <location>
        <begin position="542"/>
        <end position="604"/>
    </location>
</feature>
<dbReference type="PANTHER" id="PTHR19306">
    <property type="entry name" value="STRUCTURAL MAINTENANCE OF CHROMOSOMES 5,6 SMC5, SMC6"/>
    <property type="match status" value="1"/>
</dbReference>
<feature type="coiled-coil region" evidence="12">
    <location>
        <begin position="260"/>
        <end position="347"/>
    </location>
</feature>
<keyword evidence="4" id="KW-0158">Chromosome</keyword>
<evidence type="ECO:0000256" key="8">
    <source>
        <dbReference type="ARBA" id="ARBA00023054"/>
    </source>
</evidence>
<keyword evidence="9" id="KW-0233">DNA recombination</keyword>
<dbReference type="GO" id="GO:0005524">
    <property type="term" value="F:ATP binding"/>
    <property type="evidence" value="ECO:0007669"/>
    <property type="project" value="UniProtKB-KW"/>
</dbReference>
<protein>
    <submittedName>
        <fullName evidence="13">Structural maintenance of chromosomes protein 6</fullName>
    </submittedName>
</protein>
<sequence length="958" mass="110370">MTNNGFKAHNPEVYGNEITVIRTLSKTSSFKIRAENGQQYPVKKAEIKALADRFQIQATNPVAILNQNTARTFLNSSDPKQKYKLFMEATLFDAILSKKVETVNDLKLMNSILEDKRRALGKLEVELNKDKEKLALIEKCKQAFERKSELQNELLWSRVVQSEHAKGGMLEKRKELLAQVKDIQGKIDKKETKERQFHEKIAEMTAAIQAQVSELKKYQDQHDKLQHTKRGKVRELEEKKLKEVSIKKKIASREHDNCNIKAEMDDYERKKVELEEKKQEARRKRNEVEQKRGNIEAAKRTLAQDKTNAENAVEQAATVIHQKKQKIQKLNVVINQKEEHLRRVQSKQSNTLSQYGPWMQQLVDSIKEAFKKRKFSKMPRGPLGAYIKMKDPNLAALAEYGLGYGNLRKFVVNTREDEKELKLIMDRVMPPNVARLPITCAKFVEKPFNGIREAHYNNVFSNLEIEDPVVSNILIELTNCQGTILIEDNKTAHALLSNPRNVPANTVLGYTPDGSKHFPNSGRGVYKTYQGSLNSKVPRFVQTEQTTLIRELTNEIKQLKSEMTSMQQEIRADEKELMRCQQHERDVANQLSNLVSKLKKLQDDLNRSVVDEESKLAPLDLYKEEYSNNLRDIDKCETELKQIWEEQKVIKTRIKQLDEELAELAPYLESDEVTKMAEVEEMKTNLVRFKSDTGTWQSKLKEAQTKVEHLTKRLEDQSAMVELYTKEAEELASRDLYPNPRPMSEVEEELIGEENLLDKAELEAAISERLDSYEKSRLECDVADSTARTIENSLKRREVAIKILLKATIEATRLSFVSTLSVRGFEGELHMDTGNTRLDIYIVPRDNDSRDKLNKSQLKDTASLSGGEKSYTTVAFIMALWSTMAVPFFSMDEFDVFMDSINRKNIMELLLHNARNPNMKDRQFLFLTPLDCSILNSDIDLTIHKMLDPQRHNAMSQG</sequence>
<dbReference type="EMBL" id="HBUF01556022">
    <property type="protein sequence ID" value="CAG6760365.1"/>
    <property type="molecule type" value="Transcribed_RNA"/>
</dbReference>
<dbReference type="GO" id="GO:0035861">
    <property type="term" value="C:site of double-strand break"/>
    <property type="evidence" value="ECO:0007669"/>
    <property type="project" value="TreeGrafter"/>
</dbReference>
<dbReference type="GO" id="GO:0030915">
    <property type="term" value="C:Smc5-Smc6 complex"/>
    <property type="evidence" value="ECO:0007669"/>
    <property type="project" value="TreeGrafter"/>
</dbReference>
<keyword evidence="10" id="KW-0234">DNA repair</keyword>
<dbReference type="GO" id="GO:0000724">
    <property type="term" value="P:double-strand break repair via homologous recombination"/>
    <property type="evidence" value="ECO:0007669"/>
    <property type="project" value="TreeGrafter"/>
</dbReference>
<evidence type="ECO:0000256" key="12">
    <source>
        <dbReference type="SAM" id="Coils"/>
    </source>
</evidence>
<comment type="similarity">
    <text evidence="3">Belongs to the SMC family. SMC6 subfamily.</text>
</comment>
<evidence type="ECO:0000256" key="7">
    <source>
        <dbReference type="ARBA" id="ARBA00022840"/>
    </source>
</evidence>
<dbReference type="GO" id="GO:0003684">
    <property type="term" value="F:damaged DNA binding"/>
    <property type="evidence" value="ECO:0007669"/>
    <property type="project" value="TreeGrafter"/>
</dbReference>
<reference evidence="13" key="1">
    <citation type="submission" date="2021-05" db="EMBL/GenBank/DDBJ databases">
        <authorList>
            <person name="Alioto T."/>
            <person name="Alioto T."/>
            <person name="Gomez Garrido J."/>
        </authorList>
    </citation>
    <scope>NUCLEOTIDE SEQUENCE</scope>
</reference>
<dbReference type="AlphaFoldDB" id="A0A8D9EQJ5"/>
<accession>A0A8D9EQJ5</accession>
<comment type="subcellular location">
    <subcellularLocation>
        <location evidence="2">Chromosome</location>
    </subcellularLocation>
    <subcellularLocation>
        <location evidence="1">Nucleus</location>
    </subcellularLocation>
</comment>
<keyword evidence="11" id="KW-0539">Nucleus</keyword>
<dbReference type="Gene3D" id="1.10.287.1490">
    <property type="match status" value="1"/>
</dbReference>
<dbReference type="PANTHER" id="PTHR19306:SF6">
    <property type="entry name" value="STRUCTURAL MAINTENANCE OF CHROMOSOMES PROTEIN 6"/>
    <property type="match status" value="1"/>
</dbReference>